<dbReference type="Proteomes" id="UP000586305">
    <property type="component" value="Unassembled WGS sequence"/>
</dbReference>
<dbReference type="AlphaFoldDB" id="A0A849VDP8"/>
<sequence>MNLEVLDFLLNNESYIEDMASSSGLDSNASFGILKLLIANKGDISVLKGKQVYHYDNVIKPLLQNVQCEGPIGAIEDEEGNWVSSCVNGGIVDDESLYQSYLEDDFKCQICRYDTEKM</sequence>
<dbReference type="EMBL" id="JABBPG010000003">
    <property type="protein sequence ID" value="NOU50918.1"/>
    <property type="molecule type" value="Genomic_DNA"/>
</dbReference>
<keyword evidence="2" id="KW-1185">Reference proteome</keyword>
<dbReference type="RefSeq" id="WP_171625985.1">
    <property type="nucleotide sequence ID" value="NZ_JABBPG010000003.1"/>
</dbReference>
<accession>A0A849VDP8</accession>
<evidence type="ECO:0000313" key="2">
    <source>
        <dbReference type="Proteomes" id="UP000586305"/>
    </source>
</evidence>
<organism evidence="1 2">
    <name type="scientific">Pseudoalteromonas caenipelagi</name>
    <dbReference type="NCBI Taxonomy" id="2726988"/>
    <lineage>
        <taxon>Bacteria</taxon>
        <taxon>Pseudomonadati</taxon>
        <taxon>Pseudomonadota</taxon>
        <taxon>Gammaproteobacteria</taxon>
        <taxon>Alteromonadales</taxon>
        <taxon>Pseudoalteromonadaceae</taxon>
        <taxon>Pseudoalteromonas</taxon>
    </lineage>
</organism>
<name>A0A849VDP8_9GAMM</name>
<protein>
    <submittedName>
        <fullName evidence="1">Uncharacterized protein</fullName>
    </submittedName>
</protein>
<comment type="caution">
    <text evidence="1">The sequence shown here is derived from an EMBL/GenBank/DDBJ whole genome shotgun (WGS) entry which is preliminary data.</text>
</comment>
<reference evidence="1 2" key="1">
    <citation type="submission" date="2020-04" db="EMBL/GenBank/DDBJ databases">
        <title>Pseudoalteromonas caenipelagi sp. nov., isolated from a tidal flat.</title>
        <authorList>
            <person name="Park S."/>
            <person name="Yoon J.-H."/>
        </authorList>
    </citation>
    <scope>NUCLEOTIDE SEQUENCE [LARGE SCALE GENOMIC DNA]</scope>
    <source>
        <strain evidence="1 2">JBTF-M23</strain>
    </source>
</reference>
<proteinExistence type="predicted"/>
<gene>
    <name evidence="1" type="ORF">HG263_10285</name>
</gene>
<evidence type="ECO:0000313" key="1">
    <source>
        <dbReference type="EMBL" id="NOU50918.1"/>
    </source>
</evidence>